<dbReference type="InterPro" id="IPR006879">
    <property type="entry name" value="YdjC-like"/>
</dbReference>
<dbReference type="RefSeq" id="WP_042601067.1">
    <property type="nucleotide sequence ID" value="NZ_CAKMTZ010000075.1"/>
</dbReference>
<evidence type="ECO:0000256" key="4">
    <source>
        <dbReference type="ARBA" id="ARBA00022842"/>
    </source>
</evidence>
<comment type="subunit">
    <text evidence="6">Homodimer.</text>
</comment>
<protein>
    <recommendedName>
        <fullName evidence="6">Carbohydrate deacetylase</fullName>
        <ecNumber evidence="6">3.5.1.-</ecNumber>
    </recommendedName>
</protein>
<accession>A0AAU9QPF8</accession>
<comment type="caution">
    <text evidence="7">The sequence shown here is derived from an EMBL/GenBank/DDBJ whole genome shotgun (WGS) entry which is preliminary data.</text>
</comment>
<dbReference type="PANTHER" id="PTHR31609">
    <property type="entry name" value="YDJC DEACETYLASE FAMILY MEMBER"/>
    <property type="match status" value="1"/>
</dbReference>
<proteinExistence type="inferred from homology"/>
<dbReference type="InterPro" id="IPR011330">
    <property type="entry name" value="Glyco_hydro/deAcase_b/a-brl"/>
</dbReference>
<organism evidence="7 8">
    <name type="scientific">Vibrio jasicida</name>
    <dbReference type="NCBI Taxonomy" id="766224"/>
    <lineage>
        <taxon>Bacteria</taxon>
        <taxon>Pseudomonadati</taxon>
        <taxon>Pseudomonadota</taxon>
        <taxon>Gammaproteobacteria</taxon>
        <taxon>Vibrionales</taxon>
        <taxon>Vibrionaceae</taxon>
        <taxon>Vibrio</taxon>
    </lineage>
</organism>
<dbReference type="HAMAP" id="MF_01246">
    <property type="entry name" value="COD"/>
    <property type="match status" value="1"/>
</dbReference>
<feature type="binding site" evidence="6">
    <location>
        <position position="122"/>
    </location>
    <ligand>
        <name>Mg(2+)</name>
        <dbReference type="ChEBI" id="CHEBI:18420"/>
    </ligand>
</feature>
<dbReference type="PANTHER" id="PTHR31609:SF1">
    <property type="entry name" value="CARBOHYDRATE DEACETYLASE"/>
    <property type="match status" value="1"/>
</dbReference>
<evidence type="ECO:0000256" key="2">
    <source>
        <dbReference type="ARBA" id="ARBA00022723"/>
    </source>
</evidence>
<evidence type="ECO:0000313" key="7">
    <source>
        <dbReference type="EMBL" id="CAH1591178.1"/>
    </source>
</evidence>
<keyword evidence="3 6" id="KW-0378">Hydrolase</keyword>
<dbReference type="GO" id="GO:0016811">
    <property type="term" value="F:hydrolase activity, acting on carbon-nitrogen (but not peptide) bonds, in linear amides"/>
    <property type="evidence" value="ECO:0007669"/>
    <property type="project" value="UniProtKB-UniRule"/>
</dbReference>
<feature type="binding site" evidence="6">
    <location>
        <position position="59"/>
    </location>
    <ligand>
        <name>Mg(2+)</name>
        <dbReference type="ChEBI" id="CHEBI:18420"/>
    </ligand>
</feature>
<dbReference type="InterPro" id="IPR022948">
    <property type="entry name" value="COD_ChbG_bac"/>
</dbReference>
<dbReference type="GO" id="GO:0046872">
    <property type="term" value="F:metal ion binding"/>
    <property type="evidence" value="ECO:0007669"/>
    <property type="project" value="UniProtKB-KW"/>
</dbReference>
<evidence type="ECO:0000256" key="3">
    <source>
        <dbReference type="ARBA" id="ARBA00022801"/>
    </source>
</evidence>
<evidence type="ECO:0000256" key="6">
    <source>
        <dbReference type="HAMAP-Rule" id="MF_01246"/>
    </source>
</evidence>
<dbReference type="Pfam" id="PF04794">
    <property type="entry name" value="YdjC"/>
    <property type="match status" value="1"/>
</dbReference>
<dbReference type="CDD" id="cd10803">
    <property type="entry name" value="YdjC_EF3048_like"/>
    <property type="match status" value="1"/>
</dbReference>
<dbReference type="NCBIfam" id="NF002559">
    <property type="entry name" value="PRK02134.1"/>
    <property type="match status" value="1"/>
</dbReference>
<evidence type="ECO:0000256" key="5">
    <source>
        <dbReference type="ARBA" id="ARBA00023277"/>
    </source>
</evidence>
<keyword evidence="5 6" id="KW-0119">Carbohydrate metabolism</keyword>
<dbReference type="Proteomes" id="UP001295462">
    <property type="component" value="Unassembled WGS sequence"/>
</dbReference>
<reference evidence="7" key="1">
    <citation type="submission" date="2022-01" db="EMBL/GenBank/DDBJ databases">
        <authorList>
            <person name="Lagorce A."/>
        </authorList>
    </citation>
    <scope>NUCLEOTIDE SEQUENCE</scope>
    <source>
        <strain evidence="7">Th15_F1_A12</strain>
    </source>
</reference>
<sequence>MKVIFNADDLGLTPGVNNGIIKAHQQGVVRSTTMMVGMGAEKHAVELAKQNSNLKIGIHLRFTAGAPITGHPNLTNGKEHFVSYAELWKKQDFDLKAVYEEAQSQIEHFLALGLSLSHLDSHHHAHTHPQLLPVIRELATKYRVPLRGSGLCHVRNPVRYFFTDEFYDQGVSLDGLLRGLLRLKSQYDIVEVMCHPAEADQPLILSSGYALQRELELQVLTSPILKQELVQHGIAVTDYSELISSHKVASV</sequence>
<comment type="cofactor">
    <cofactor evidence="1 6">
        <name>Mg(2+)</name>
        <dbReference type="ChEBI" id="CHEBI:18420"/>
    </cofactor>
</comment>
<name>A0AAU9QPF8_9VIBR</name>
<dbReference type="EC" id="3.5.1.-" evidence="6"/>
<gene>
    <name evidence="7" type="ORF">THF1A12_230090</name>
</gene>
<comment type="similarity">
    <text evidence="6">Belongs to the YdjC deacetylase family.</text>
</comment>
<dbReference type="SUPFAM" id="SSF88713">
    <property type="entry name" value="Glycoside hydrolase/deacetylase"/>
    <property type="match status" value="1"/>
</dbReference>
<dbReference type="GO" id="GO:0019213">
    <property type="term" value="F:deacetylase activity"/>
    <property type="evidence" value="ECO:0007669"/>
    <property type="project" value="TreeGrafter"/>
</dbReference>
<dbReference type="AlphaFoldDB" id="A0AAU9QPF8"/>
<dbReference type="GO" id="GO:0000272">
    <property type="term" value="P:polysaccharide catabolic process"/>
    <property type="evidence" value="ECO:0007669"/>
    <property type="project" value="InterPro"/>
</dbReference>
<keyword evidence="2 6" id="KW-0479">Metal-binding</keyword>
<keyword evidence="4 6" id="KW-0460">Magnesium</keyword>
<dbReference type="EMBL" id="CAKMUD010000076">
    <property type="protein sequence ID" value="CAH1591178.1"/>
    <property type="molecule type" value="Genomic_DNA"/>
</dbReference>
<evidence type="ECO:0000313" key="8">
    <source>
        <dbReference type="Proteomes" id="UP001295462"/>
    </source>
</evidence>
<comment type="function">
    <text evidence="6">Probably catalyzes the deacetylation of acetylated carbohydrates an important step in the degradation of oligosaccharides.</text>
</comment>
<dbReference type="Gene3D" id="3.20.20.370">
    <property type="entry name" value="Glycoside hydrolase/deacetylase"/>
    <property type="match status" value="1"/>
</dbReference>
<evidence type="ECO:0000256" key="1">
    <source>
        <dbReference type="ARBA" id="ARBA00001946"/>
    </source>
</evidence>